<evidence type="ECO:0000256" key="6">
    <source>
        <dbReference type="ARBA" id="ARBA00022490"/>
    </source>
</evidence>
<dbReference type="PANTHER" id="PTHR10683">
    <property type="entry name" value="TRANSALDOLASE"/>
    <property type="match status" value="1"/>
</dbReference>
<dbReference type="KEGG" id="cwo:Cwoe_4691"/>
<dbReference type="UniPathway" id="UPA00115">
    <property type="reaction ID" value="UER00414"/>
</dbReference>
<keyword evidence="12" id="KW-0324">Glycolysis</keyword>
<dbReference type="UniPathway" id="UPA00109">
    <property type="reaction ID" value="UER00181"/>
</dbReference>
<sequence length="920" mass="96792">MTTVPATTPVARLAQLGTSAWLDSIRRSMLTGGELAQLVNEDGVVGVTSNPSIFEQAILGSADYDERLTELTHSGASVQEVYETLALEDVRAAADVLRPVYDRTDGIDGYVSLEVAPELARDTDGTLAAARDLWARYDKPNAMIKIPGTTEGLGAIRAAIGDGINVNVTLLFSLEAYADVVEAWISGLEDRAARGDPIDRVHSVASFFVSRVDSAVDKRLDALGRDELRGRAAVANAQLAYAHWQEVVRSERFEALRAKGAHPQRLLWASTGTKDPRYPDTKYVAELAGPETVNTMPLATLLAYQDHGTETEPLLQDAAAAGRASIDAVEAAGVSIREVTDELLAAGIDAFAEAMERLLAGVATRRTAVLAGEVAGIEAQLTDAQAKAIGARVDWAREQNVLRRVWAKDDTLWAEGDDKPSDRLGWLTIAGASLDHLDEVTAFVEQVRGEGFTDVTLLGMGGSSLAPEVLRLSFGAADGYLKLHVLDTTHPDAIAALEERLPLDRTLFLVSSKSGGTLEPRSMHAHFHARVPDGRQWAAVTDPGTALEALAQEEGFRKVFHGAPDIGGRYSALSAFGVVPAALLGIDVRALLEKAEVAARAAEPSIDPSDAPAAWLGLAIGELATQGRDKLTFVVDEPLASAGLWLEQLVAESTGKHGKGIVPIADEPLGDPAVYGDDRVFVHIRNASAGAAGTRKQLDALAAAGHPVIPFPFDELADLGALFFHWEMAVAIAGAVIGINAFDQPNVQAAKDLTISTIEAYERDGAFPAEDATAVPGDVAPGALLSILDAAEAGSYVATMAYLAPNPDTDSALEALRLAIRARSGAATTVGYGPRFLHSTGQLHKGGPATGIFVQLIDDGREGVDVPGAGYDFAALVRAQAIGDGNALRSHGLPFLRIHLPGDAAAGIEALAAALAGAAR</sequence>
<dbReference type="OrthoDB" id="140919at2"/>
<comment type="similarity">
    <text evidence="12">Belongs to the GPI family.</text>
</comment>
<keyword evidence="7 11" id="KW-0808">Transferase</keyword>
<dbReference type="Pfam" id="PF00342">
    <property type="entry name" value="PGI"/>
    <property type="match status" value="1"/>
</dbReference>
<dbReference type="GO" id="GO:0005737">
    <property type="term" value="C:cytoplasm"/>
    <property type="evidence" value="ECO:0007669"/>
    <property type="project" value="UniProtKB-SubCell"/>
</dbReference>
<evidence type="ECO:0000256" key="1">
    <source>
        <dbReference type="ARBA" id="ARBA00003518"/>
    </source>
</evidence>
<protein>
    <recommendedName>
        <fullName evidence="5 11">Transaldolase</fullName>
        <ecNumber evidence="5 11">2.2.1.2</ecNumber>
    </recommendedName>
</protein>
<dbReference type="GO" id="GO:0004801">
    <property type="term" value="F:transaldolase activity"/>
    <property type="evidence" value="ECO:0007669"/>
    <property type="project" value="UniProtKB-UniRule"/>
</dbReference>
<comment type="pathway">
    <text evidence="3 11">Carbohydrate degradation; pentose phosphate pathway; D-glyceraldehyde 3-phosphate and beta-D-fructose 6-phosphate from D-ribose 5-phosphate and D-xylulose 5-phosphate (non-oxidative stage): step 2/3.</text>
</comment>
<dbReference type="CDD" id="cd00955">
    <property type="entry name" value="Transaldolase_like"/>
    <property type="match status" value="1"/>
</dbReference>
<evidence type="ECO:0000313" key="14">
    <source>
        <dbReference type="Proteomes" id="UP000008229"/>
    </source>
</evidence>
<feature type="active site" description="Schiff-base intermediate with substrate" evidence="11">
    <location>
        <position position="145"/>
    </location>
</feature>
<evidence type="ECO:0000256" key="2">
    <source>
        <dbReference type="ARBA" id="ARBA00004496"/>
    </source>
</evidence>
<comment type="catalytic activity">
    <reaction evidence="12">
        <text>alpha-D-glucose 6-phosphate = beta-D-fructose 6-phosphate</text>
        <dbReference type="Rhea" id="RHEA:11816"/>
        <dbReference type="ChEBI" id="CHEBI:57634"/>
        <dbReference type="ChEBI" id="CHEBI:58225"/>
        <dbReference type="EC" id="5.3.1.9"/>
    </reaction>
</comment>
<dbReference type="GO" id="GO:0006096">
    <property type="term" value="P:glycolytic process"/>
    <property type="evidence" value="ECO:0007669"/>
    <property type="project" value="UniProtKB-UniPathway"/>
</dbReference>
<dbReference type="NCBIfam" id="TIGR00876">
    <property type="entry name" value="tal_mycobact"/>
    <property type="match status" value="1"/>
</dbReference>
<dbReference type="GO" id="GO:0006098">
    <property type="term" value="P:pentose-phosphate shunt"/>
    <property type="evidence" value="ECO:0007669"/>
    <property type="project" value="UniProtKB-UniRule"/>
</dbReference>
<dbReference type="InterPro" id="IPR018225">
    <property type="entry name" value="Transaldolase_AS"/>
</dbReference>
<dbReference type="eggNOG" id="COG0166">
    <property type="taxonomic scope" value="Bacteria"/>
</dbReference>
<dbReference type="Proteomes" id="UP000008229">
    <property type="component" value="Chromosome"/>
</dbReference>
<comment type="catalytic activity">
    <reaction evidence="10 11">
        <text>D-sedoheptulose 7-phosphate + D-glyceraldehyde 3-phosphate = D-erythrose 4-phosphate + beta-D-fructose 6-phosphate</text>
        <dbReference type="Rhea" id="RHEA:17053"/>
        <dbReference type="ChEBI" id="CHEBI:16897"/>
        <dbReference type="ChEBI" id="CHEBI:57483"/>
        <dbReference type="ChEBI" id="CHEBI:57634"/>
        <dbReference type="ChEBI" id="CHEBI:59776"/>
        <dbReference type="EC" id="2.2.1.2"/>
    </reaction>
</comment>
<dbReference type="NCBIfam" id="NF002881">
    <property type="entry name" value="PRK03343.1"/>
    <property type="match status" value="1"/>
</dbReference>
<dbReference type="HOGENOM" id="CLU_013922_0_0_11"/>
<dbReference type="InterPro" id="IPR001672">
    <property type="entry name" value="G6P_Isomerase"/>
</dbReference>
<evidence type="ECO:0000256" key="12">
    <source>
        <dbReference type="RuleBase" id="RU000612"/>
    </source>
</evidence>
<dbReference type="GO" id="GO:0004347">
    <property type="term" value="F:glucose-6-phosphate isomerase activity"/>
    <property type="evidence" value="ECO:0007669"/>
    <property type="project" value="UniProtKB-EC"/>
</dbReference>
<organism evidence="13 14">
    <name type="scientific">Conexibacter woesei (strain DSM 14684 / CCUG 47730 / CIP 108061 / JCM 11494 / NBRC 100937 / ID131577)</name>
    <dbReference type="NCBI Taxonomy" id="469383"/>
    <lineage>
        <taxon>Bacteria</taxon>
        <taxon>Bacillati</taxon>
        <taxon>Actinomycetota</taxon>
        <taxon>Thermoleophilia</taxon>
        <taxon>Solirubrobacterales</taxon>
        <taxon>Conexibacteraceae</taxon>
        <taxon>Conexibacter</taxon>
    </lineage>
</organism>
<keyword evidence="8 11" id="KW-0570">Pentose shunt</keyword>
<dbReference type="Gene3D" id="3.20.20.70">
    <property type="entry name" value="Aldolase class I"/>
    <property type="match status" value="1"/>
</dbReference>
<evidence type="ECO:0000256" key="11">
    <source>
        <dbReference type="HAMAP-Rule" id="MF_00493"/>
    </source>
</evidence>
<dbReference type="SUPFAM" id="SSF51569">
    <property type="entry name" value="Aldolase"/>
    <property type="match status" value="1"/>
</dbReference>
<dbReference type="EC" id="2.2.1.2" evidence="5 11"/>
<evidence type="ECO:0000256" key="5">
    <source>
        <dbReference type="ARBA" id="ARBA00013151"/>
    </source>
</evidence>
<dbReference type="eggNOG" id="COG0176">
    <property type="taxonomic scope" value="Bacteria"/>
</dbReference>
<comment type="subcellular location">
    <subcellularLocation>
        <location evidence="2 11">Cytoplasm</location>
    </subcellularLocation>
</comment>
<keyword evidence="14" id="KW-1185">Reference proteome</keyword>
<evidence type="ECO:0000256" key="7">
    <source>
        <dbReference type="ARBA" id="ARBA00022679"/>
    </source>
</evidence>
<dbReference type="InterPro" id="IPR046348">
    <property type="entry name" value="SIS_dom_sf"/>
</dbReference>
<comment type="pathway">
    <text evidence="12">Carbohydrate degradation; glycolysis; D-glyceraldehyde 3-phosphate and glycerone phosphate from D-glucose: step 2/4.</text>
</comment>
<dbReference type="GO" id="GO:0006094">
    <property type="term" value="P:gluconeogenesis"/>
    <property type="evidence" value="ECO:0007669"/>
    <property type="project" value="UniProtKB-KW"/>
</dbReference>
<dbReference type="STRING" id="469383.Cwoe_4691"/>
<keyword evidence="6 11" id="KW-0963">Cytoplasm</keyword>
<dbReference type="GO" id="GO:0097367">
    <property type="term" value="F:carbohydrate derivative binding"/>
    <property type="evidence" value="ECO:0007669"/>
    <property type="project" value="InterPro"/>
</dbReference>
<comment type="function">
    <text evidence="1 11">Transaldolase is important for the balance of metabolites in the pentose-phosphate pathway.</text>
</comment>
<dbReference type="PROSITE" id="PS01054">
    <property type="entry name" value="TRANSALDOLASE_1"/>
    <property type="match status" value="1"/>
</dbReference>
<dbReference type="HAMAP" id="MF_00493">
    <property type="entry name" value="Transaldolase_2"/>
    <property type="match status" value="1"/>
</dbReference>
<proteinExistence type="inferred from homology"/>
<dbReference type="RefSeq" id="WP_012936155.1">
    <property type="nucleotide sequence ID" value="NC_013739.1"/>
</dbReference>
<dbReference type="Pfam" id="PF00923">
    <property type="entry name" value="TAL_FSA"/>
    <property type="match status" value="1"/>
</dbReference>
<evidence type="ECO:0000256" key="4">
    <source>
        <dbReference type="ARBA" id="ARBA00008426"/>
    </source>
</evidence>
<dbReference type="InterPro" id="IPR001585">
    <property type="entry name" value="TAL/FSA"/>
</dbReference>
<dbReference type="SUPFAM" id="SSF53697">
    <property type="entry name" value="SIS domain"/>
    <property type="match status" value="1"/>
</dbReference>
<accession>D3FA09</accession>
<dbReference type="PROSITE" id="PS51463">
    <property type="entry name" value="P_GLUCOSE_ISOMERASE_3"/>
    <property type="match status" value="1"/>
</dbReference>
<dbReference type="EMBL" id="CP001854">
    <property type="protein sequence ID" value="ADB53104.1"/>
    <property type="molecule type" value="Genomic_DNA"/>
</dbReference>
<keyword evidence="12" id="KW-0312">Gluconeogenesis</keyword>
<dbReference type="InterPro" id="IPR013785">
    <property type="entry name" value="Aldolase_TIM"/>
</dbReference>
<evidence type="ECO:0000256" key="8">
    <source>
        <dbReference type="ARBA" id="ARBA00023126"/>
    </source>
</evidence>
<dbReference type="NCBIfam" id="NF007080">
    <property type="entry name" value="PRK09533.1"/>
    <property type="match status" value="1"/>
</dbReference>
<gene>
    <name evidence="11" type="primary">tal</name>
    <name evidence="13" type="ordered locus">Cwoe_4691</name>
</gene>
<reference evidence="14" key="2">
    <citation type="submission" date="2010-01" db="EMBL/GenBank/DDBJ databases">
        <title>The complete genome of Conexibacter woesei DSM 14684.</title>
        <authorList>
            <consortium name="US DOE Joint Genome Institute (JGI-PGF)"/>
            <person name="Lucas S."/>
            <person name="Copeland A."/>
            <person name="Lapidus A."/>
            <person name="Glavina del Rio T."/>
            <person name="Dalin E."/>
            <person name="Tice H."/>
            <person name="Bruce D."/>
            <person name="Goodwin L."/>
            <person name="Pitluck S."/>
            <person name="Kyrpides N."/>
            <person name="Mavromatis K."/>
            <person name="Ivanova N."/>
            <person name="Mikhailova N."/>
            <person name="Chertkov O."/>
            <person name="Brettin T."/>
            <person name="Detter J.C."/>
            <person name="Han C."/>
            <person name="Larimer F."/>
            <person name="Land M."/>
            <person name="Hauser L."/>
            <person name="Markowitz V."/>
            <person name="Cheng J.-F."/>
            <person name="Hugenholtz P."/>
            <person name="Woyke T."/>
            <person name="Wu D."/>
            <person name="Pukall R."/>
            <person name="Steenblock K."/>
            <person name="Schneider S."/>
            <person name="Klenk H.-P."/>
            <person name="Eisen J.A."/>
        </authorList>
    </citation>
    <scope>NUCLEOTIDE SEQUENCE [LARGE SCALE GENOMIC DNA]</scope>
    <source>
        <strain evidence="14">DSM 14684 / CIP 108061 / JCM 11494 / NBRC 100937 / ID131577</strain>
    </source>
</reference>
<keyword evidence="12" id="KW-0413">Isomerase</keyword>
<reference evidence="13 14" key="1">
    <citation type="journal article" date="2010" name="Stand. Genomic Sci.">
        <title>Complete genome sequence of Conexibacter woesei type strain (ID131577).</title>
        <authorList>
            <person name="Pukall R."/>
            <person name="Lapidus A."/>
            <person name="Glavina Del Rio T."/>
            <person name="Copeland A."/>
            <person name="Tice H."/>
            <person name="Cheng J.-F."/>
            <person name="Lucas S."/>
            <person name="Chen F."/>
            <person name="Nolan M."/>
            <person name="Bruce D."/>
            <person name="Goodwin L."/>
            <person name="Pitluck S."/>
            <person name="Mavromatis K."/>
            <person name="Ivanova N."/>
            <person name="Ovchinnikova G."/>
            <person name="Pati A."/>
            <person name="Chen A."/>
            <person name="Palaniappan K."/>
            <person name="Land M."/>
            <person name="Hauser L."/>
            <person name="Chang Y.-J."/>
            <person name="Jeffries C.D."/>
            <person name="Chain P."/>
            <person name="Meincke L."/>
            <person name="Sims D."/>
            <person name="Brettin T."/>
            <person name="Detter J.C."/>
            <person name="Rohde M."/>
            <person name="Goeker M."/>
            <person name="Bristow J."/>
            <person name="Eisen J.A."/>
            <person name="Markowitz V."/>
            <person name="Kyrpides N.C."/>
            <person name="Klenk H.-P."/>
            <person name="Hugenholtz P."/>
        </authorList>
    </citation>
    <scope>NUCLEOTIDE SEQUENCE [LARGE SCALE GENOMIC DNA]</scope>
    <source>
        <strain evidence="14">DSM 14684 / CIP 108061 / JCM 11494 / NBRC 100937 / ID131577</strain>
    </source>
</reference>
<dbReference type="InterPro" id="IPR004732">
    <property type="entry name" value="Transaldolase_2"/>
</dbReference>
<dbReference type="Gene3D" id="3.40.50.10490">
    <property type="entry name" value="Glucose-6-phosphate isomerase like protein, domain 1"/>
    <property type="match status" value="3"/>
</dbReference>
<evidence type="ECO:0000256" key="3">
    <source>
        <dbReference type="ARBA" id="ARBA00004857"/>
    </source>
</evidence>
<evidence type="ECO:0000256" key="10">
    <source>
        <dbReference type="ARBA" id="ARBA00048810"/>
    </source>
</evidence>
<evidence type="ECO:0000313" key="13">
    <source>
        <dbReference type="EMBL" id="ADB53104.1"/>
    </source>
</evidence>
<comment type="similarity">
    <text evidence="4 11">Belongs to the transaldolase family. Type 2 subfamily.</text>
</comment>
<dbReference type="AlphaFoldDB" id="D3FA09"/>
<dbReference type="PANTHER" id="PTHR10683:SF31">
    <property type="entry name" value="TRANSALDOLASE"/>
    <property type="match status" value="1"/>
</dbReference>
<dbReference type="PRINTS" id="PR00662">
    <property type="entry name" value="G6PISOMERASE"/>
</dbReference>
<evidence type="ECO:0000256" key="9">
    <source>
        <dbReference type="ARBA" id="ARBA00023270"/>
    </source>
</evidence>
<name>D3FA09_CONWI</name>
<keyword evidence="9 11" id="KW-0704">Schiff base</keyword>